<protein>
    <recommendedName>
        <fullName evidence="2">RNA-directed DNA polymerase, eukaryota, reverse transcriptase zinc-binding domain protein</fullName>
    </recommendedName>
</protein>
<organism evidence="1">
    <name type="scientific">Tanacetum cinerariifolium</name>
    <name type="common">Dalmatian daisy</name>
    <name type="synonym">Chrysanthemum cinerariifolium</name>
    <dbReference type="NCBI Taxonomy" id="118510"/>
    <lineage>
        <taxon>Eukaryota</taxon>
        <taxon>Viridiplantae</taxon>
        <taxon>Streptophyta</taxon>
        <taxon>Embryophyta</taxon>
        <taxon>Tracheophyta</taxon>
        <taxon>Spermatophyta</taxon>
        <taxon>Magnoliopsida</taxon>
        <taxon>eudicotyledons</taxon>
        <taxon>Gunneridae</taxon>
        <taxon>Pentapetalae</taxon>
        <taxon>asterids</taxon>
        <taxon>campanulids</taxon>
        <taxon>Asterales</taxon>
        <taxon>Asteraceae</taxon>
        <taxon>Asteroideae</taxon>
        <taxon>Anthemideae</taxon>
        <taxon>Anthemidinae</taxon>
        <taxon>Tanacetum</taxon>
    </lineage>
</organism>
<accession>A0A699L7P8</accession>
<evidence type="ECO:0000313" key="1">
    <source>
        <dbReference type="EMBL" id="GFB24895.1"/>
    </source>
</evidence>
<comment type="caution">
    <text evidence="1">The sequence shown here is derived from an EMBL/GenBank/DDBJ whole genome shotgun (WGS) entry which is preliminary data.</text>
</comment>
<proteinExistence type="predicted"/>
<name>A0A699L7P8_TANCI</name>
<dbReference type="EMBL" id="BKCJ010584906">
    <property type="protein sequence ID" value="GFB24895.1"/>
    <property type="molecule type" value="Genomic_DNA"/>
</dbReference>
<gene>
    <name evidence="1" type="ORF">Tci_696866</name>
</gene>
<evidence type="ECO:0008006" key="2">
    <source>
        <dbReference type="Google" id="ProtNLM"/>
    </source>
</evidence>
<dbReference type="AlphaFoldDB" id="A0A699L7P8"/>
<sequence length="123" mass="14143">MGNEFYDEEVANKFVDYFHNFLGSCDETYPIDMPDDIFKTKVDAMTDLHMVRDVLKYEIKSALFDIKDDKAPGPDGFTSKNFKASWDIMRNDLCSVVQELFISGKILDQLLAAMWSISVLVRL</sequence>
<reference evidence="1" key="1">
    <citation type="journal article" date="2019" name="Sci. Rep.">
        <title>Draft genome of Tanacetum cinerariifolium, the natural source of mosquito coil.</title>
        <authorList>
            <person name="Yamashiro T."/>
            <person name="Shiraishi A."/>
            <person name="Satake H."/>
            <person name="Nakayama K."/>
        </authorList>
    </citation>
    <scope>NUCLEOTIDE SEQUENCE</scope>
</reference>